<reference evidence="4" key="1">
    <citation type="submission" date="2014-11" db="EMBL/GenBank/DDBJ databases">
        <authorList>
            <person name="Malar M.C."/>
            <person name="Sen D."/>
            <person name="Tripathy S."/>
        </authorList>
    </citation>
    <scope>NUCLEOTIDE SEQUENCE</scope>
    <source>
        <strain evidence="4">BDU141951</strain>
    </source>
</reference>
<reference evidence="4" key="3">
    <citation type="submission" date="2020-02" db="EMBL/GenBank/DDBJ databases">
        <authorList>
            <person name="Sarangi A.N."/>
            <person name="Ghosh S."/>
            <person name="Mukherjee M."/>
            <person name="Tripathy S."/>
        </authorList>
    </citation>
    <scope>NUCLEOTIDE SEQUENCE</scope>
    <source>
        <strain evidence="4">BDU141951</strain>
    </source>
</reference>
<comment type="similarity">
    <text evidence="1">Belongs to the orange carotenoid-binding protein family.</text>
</comment>
<reference evidence="3" key="4">
    <citation type="submission" date="2022-06" db="EMBL/GenBank/DDBJ databases">
        <authorList>
            <person name="Chandrababunaidu M."/>
            <person name="Sen D."/>
            <person name="Tripathy S."/>
        </authorList>
    </citation>
    <scope>NUCLEOTIDE SEQUENCE</scope>
    <source>
        <strain evidence="3">BDU141951</strain>
    </source>
</reference>
<gene>
    <name evidence="3" type="ORF">QQ91_0009305</name>
    <name evidence="4" type="ORF">QQ91_015040</name>
</gene>
<keyword evidence="1" id="KW-0793">Thylakoid</keyword>
<organism evidence="4">
    <name type="scientific">Lyngbya confervoides BDU141951</name>
    <dbReference type="NCBI Taxonomy" id="1574623"/>
    <lineage>
        <taxon>Bacteria</taxon>
        <taxon>Bacillati</taxon>
        <taxon>Cyanobacteriota</taxon>
        <taxon>Cyanophyceae</taxon>
        <taxon>Oscillatoriophycideae</taxon>
        <taxon>Oscillatoriales</taxon>
        <taxon>Microcoleaceae</taxon>
        <taxon>Lyngbya</taxon>
    </lineage>
</organism>
<feature type="domain" description="OCP N-terminal" evidence="2">
    <location>
        <begin position="8"/>
        <end position="160"/>
    </location>
</feature>
<dbReference type="GO" id="GO:0030089">
    <property type="term" value="C:phycobilisome"/>
    <property type="evidence" value="ECO:0007669"/>
    <property type="project" value="UniProtKB-UniRule"/>
</dbReference>
<keyword evidence="1" id="KW-0157">Chromophore</keyword>
<dbReference type="GO" id="GO:0016037">
    <property type="term" value="P:light absorption"/>
    <property type="evidence" value="ECO:0007669"/>
    <property type="project" value="UniProtKB-UniRule"/>
</dbReference>
<keyword evidence="1" id="KW-0042">Antenna complex</keyword>
<dbReference type="RefSeq" id="WP_039727322.1">
    <property type="nucleotide sequence ID" value="NZ_JTHE03000052.1"/>
</dbReference>
<sequence>MTTFSNAVNNLEKACKIFRGLSVDDQLAWLWFVYRKMGQSITPAAPGAAAAKIAEGLYEQVKQQSKQDQLAAMRAIAHKDPNNLISREYGSLSTNTKLAFWYALAIGMDRGEIIAMPDNYEFSQQGQELLAAIETLDFEAQITLLRNAVEPMGAAPRADETI</sequence>
<evidence type="ECO:0000313" key="3">
    <source>
        <dbReference type="EMBL" id="MCM1983018.1"/>
    </source>
</evidence>
<evidence type="ECO:0000313" key="5">
    <source>
        <dbReference type="Proteomes" id="UP000031561"/>
    </source>
</evidence>
<name>A0A0C1Y4R1_9CYAN</name>
<reference evidence="4 5" key="2">
    <citation type="journal article" date="2015" name="Genome Announc.">
        <title>Draft Genome Sequence of Filamentous Marine Cyanobacterium Lyngbya confervoides Strain BDU141951.</title>
        <authorList>
            <person name="Chandrababunaidu M.M."/>
            <person name="Sen D."/>
            <person name="Tripathy S."/>
        </authorList>
    </citation>
    <scope>NUCLEOTIDE SEQUENCE</scope>
    <source>
        <strain evidence="4 5">BDU141951</strain>
    </source>
</reference>
<accession>A0A0C1Y4R1</accession>
<evidence type="ECO:0000313" key="4">
    <source>
        <dbReference type="EMBL" id="NEV68428.1"/>
    </source>
</evidence>
<dbReference type="EMBL" id="JTHE02000003">
    <property type="protein sequence ID" value="NEV68428.1"/>
    <property type="molecule type" value="Genomic_DNA"/>
</dbReference>
<dbReference type="InterPro" id="IPR036917">
    <property type="entry name" value="Orange_carotenoid-bd_N_sf"/>
</dbReference>
<dbReference type="PROSITE" id="PS51773">
    <property type="entry name" value="OCP_N"/>
    <property type="match status" value="1"/>
</dbReference>
<comment type="caution">
    <text evidence="4">The sequence shown here is derived from an EMBL/GenBank/DDBJ whole genome shotgun (WGS) entry which is preliminary data.</text>
</comment>
<dbReference type="GO" id="GO:0031404">
    <property type="term" value="F:chloride ion binding"/>
    <property type="evidence" value="ECO:0007669"/>
    <property type="project" value="InterPro"/>
</dbReference>
<dbReference type="EMBL" id="JTHE03000052">
    <property type="protein sequence ID" value="MCM1983018.1"/>
    <property type="molecule type" value="Genomic_DNA"/>
</dbReference>
<protein>
    <submittedName>
        <fullName evidence="4">Orange carotenoid protein</fullName>
    </submittedName>
</protein>
<keyword evidence="1" id="KW-0605">Phycobilisome</keyword>
<dbReference type="AlphaFoldDB" id="A0A0C1Y4R1"/>
<dbReference type="Proteomes" id="UP000031561">
    <property type="component" value="Unassembled WGS sequence"/>
</dbReference>
<dbReference type="Pfam" id="PF09150">
    <property type="entry name" value="Carot_N"/>
    <property type="match status" value="1"/>
</dbReference>
<evidence type="ECO:0000259" key="2">
    <source>
        <dbReference type="PROSITE" id="PS51773"/>
    </source>
</evidence>
<dbReference type="SUPFAM" id="SSF81930">
    <property type="entry name" value="Orange carotenoid protein, N-terminal domain"/>
    <property type="match status" value="1"/>
</dbReference>
<proteinExistence type="inferred from homology"/>
<dbReference type="InterPro" id="IPR015233">
    <property type="entry name" value="Orange_carotenoid-bd_N"/>
</dbReference>
<dbReference type="Gene3D" id="1.10.2090.10">
    <property type="entry name" value="Orange carotenoid-binding protein, N-terminal domain"/>
    <property type="match status" value="1"/>
</dbReference>
<keyword evidence="1" id="KW-0472">Membrane</keyword>
<keyword evidence="5" id="KW-1185">Reference proteome</keyword>
<evidence type="ECO:0000256" key="1">
    <source>
        <dbReference type="PROSITE-ProRule" id="PRU01109"/>
    </source>
</evidence>